<keyword evidence="2" id="KW-0670">Pyruvate</keyword>
<proteinExistence type="predicted"/>
<name>A0ABQ7J804_9APIC</name>
<comment type="caution">
    <text evidence="2">The sequence shown here is derived from an EMBL/GenBank/DDBJ whole genome shotgun (WGS) entry which is preliminary data.</text>
</comment>
<evidence type="ECO:0000313" key="2">
    <source>
        <dbReference type="EMBL" id="KAF8820095.1"/>
    </source>
</evidence>
<gene>
    <name evidence="2" type="primary">PDHE2</name>
    <name evidence="2" type="ORF">IE077_003585</name>
</gene>
<dbReference type="PANTHER" id="PTHR23151">
    <property type="entry name" value="DIHYDROLIPOAMIDE ACETYL/SUCCINYL-TRANSFERASE-RELATED"/>
    <property type="match status" value="1"/>
</dbReference>
<evidence type="ECO:0000313" key="3">
    <source>
        <dbReference type="Proteomes" id="UP000823046"/>
    </source>
</evidence>
<accession>A0ABQ7J804</accession>
<evidence type="ECO:0000259" key="1">
    <source>
        <dbReference type="Pfam" id="PF00198"/>
    </source>
</evidence>
<dbReference type="SUPFAM" id="SSF52777">
    <property type="entry name" value="CoA-dependent acyltransferases"/>
    <property type="match status" value="1"/>
</dbReference>
<dbReference type="Pfam" id="PF00198">
    <property type="entry name" value="2-oxoacid_dh"/>
    <property type="match status" value="1"/>
</dbReference>
<dbReference type="Proteomes" id="UP000823046">
    <property type="component" value="Unassembled WGS sequence"/>
</dbReference>
<protein>
    <submittedName>
        <fullName evidence="2">Pyruvate dehydrogenase complex subunit PDH-E2</fullName>
    </submittedName>
</protein>
<dbReference type="InterPro" id="IPR045257">
    <property type="entry name" value="E2/Pdx1"/>
</dbReference>
<dbReference type="Gene3D" id="3.30.559.10">
    <property type="entry name" value="Chloramphenicol acetyltransferase-like domain"/>
    <property type="match status" value="1"/>
</dbReference>
<dbReference type="EMBL" id="JADAQX010000483">
    <property type="protein sequence ID" value="KAF8820095.1"/>
    <property type="molecule type" value="Genomic_DNA"/>
</dbReference>
<organism evidence="2 3">
    <name type="scientific">Cardiosporidium cionae</name>
    <dbReference type="NCBI Taxonomy" id="476202"/>
    <lineage>
        <taxon>Eukaryota</taxon>
        <taxon>Sar</taxon>
        <taxon>Alveolata</taxon>
        <taxon>Apicomplexa</taxon>
        <taxon>Aconoidasida</taxon>
        <taxon>Nephromycida</taxon>
        <taxon>Cardiosporidium</taxon>
    </lineage>
</organism>
<keyword evidence="3" id="KW-1185">Reference proteome</keyword>
<reference evidence="2 3" key="1">
    <citation type="journal article" date="2020" name="bioRxiv">
        <title>Metabolic contributions of an alphaproteobacterial endosymbiont in the apicomplexan Cardiosporidium cionae.</title>
        <authorList>
            <person name="Hunter E.S."/>
            <person name="Paight C.J."/>
            <person name="Lane C.E."/>
        </authorList>
    </citation>
    <scope>NUCLEOTIDE SEQUENCE [LARGE SCALE GENOMIC DNA]</scope>
    <source>
        <strain evidence="2">ESH_2018</strain>
    </source>
</reference>
<dbReference type="PANTHER" id="PTHR23151:SF75">
    <property type="entry name" value="DIHYDROLIPOYLLYSINE-RESIDUE ACETYLTRANSFERASE COMPONENT 5 OF PYRUVATE DEHYDROGENASE COMPLEX, CHLOROPLASTIC"/>
    <property type="match status" value="1"/>
</dbReference>
<dbReference type="InterPro" id="IPR023213">
    <property type="entry name" value="CAT-like_dom_sf"/>
</dbReference>
<feature type="domain" description="2-oxoacid dehydrogenase acyltransferase catalytic" evidence="1">
    <location>
        <begin position="1"/>
        <end position="130"/>
    </location>
</feature>
<dbReference type="InterPro" id="IPR001078">
    <property type="entry name" value="2-oxoacid_DH_actylTfrase"/>
</dbReference>
<sequence>MAVALNDGLITPVLQNANKKNILELSRESKELVIKAKEKRLTKEEYTTGTFVLSNLGMYGVQQFDAILPKGVGTIMAIASSQQKVVELVDGEIGTKSEMIVTVTCDHRHIYGLHAAQFLQDLNNLIENESLKLLL</sequence>